<evidence type="ECO:0000313" key="8">
    <source>
        <dbReference type="EMBL" id="QFI54308.1"/>
    </source>
</evidence>
<feature type="transmembrane region" description="Helical" evidence="7">
    <location>
        <begin position="261"/>
        <end position="279"/>
    </location>
</feature>
<keyword evidence="3" id="KW-1003">Cell membrane</keyword>
<dbReference type="InterPro" id="IPR005524">
    <property type="entry name" value="DUF318"/>
</dbReference>
<dbReference type="PANTHER" id="PTHR43299:SF1">
    <property type="entry name" value="UPF0718 PROTEIN YRAQ"/>
    <property type="match status" value="1"/>
</dbReference>
<dbReference type="PANTHER" id="PTHR43299">
    <property type="entry name" value="UPF0718 PROTEIN YRAQ"/>
    <property type="match status" value="1"/>
</dbReference>
<dbReference type="KEGG" id="asim:FE240_06120"/>
<sequence length="343" mass="36352">MSVQPLTHQAPQRAWWKPLIFFALMAAGLWLVKWQPYYGKALSAAQSHTIGASVLAGLESAPLQAAIDYTLLYFKAVWKAALLGILLGSLIQVLIPAQWLRRALGQERLRSSLLGSLFSLPAMMCTCCAAPVAAGMRKCSVSMGGALAFWLGNPLLNPATLIFMGFVLGWQFTLLRLVAGLVIVFGVAALVGRLVRESAPVDPVLLPEPEARPAGFWPRWGQALWRLFVSTVPAYVLAVMALGAAQVWLFPHAGQLGDGMGWLLGMALAGTLFVIPTAAEIPITQAMLAAGLGMGPALALLVTLPAVSLPSLLMLRKSFPARALWLTAAVVVGVGVLTGLLAG</sequence>
<evidence type="ECO:0000256" key="7">
    <source>
        <dbReference type="SAM" id="Phobius"/>
    </source>
</evidence>
<comment type="subcellular location">
    <subcellularLocation>
        <location evidence="1">Cell membrane</location>
        <topology evidence="1">Multi-pass membrane protein</topology>
    </subcellularLocation>
</comment>
<evidence type="ECO:0000256" key="3">
    <source>
        <dbReference type="ARBA" id="ARBA00022475"/>
    </source>
</evidence>
<protein>
    <submittedName>
        <fullName evidence="8">Permease</fullName>
    </submittedName>
</protein>
<feature type="transmembrane region" description="Helical" evidence="7">
    <location>
        <begin position="112"/>
        <end position="134"/>
    </location>
</feature>
<feature type="transmembrane region" description="Helical" evidence="7">
    <location>
        <begin position="146"/>
        <end position="168"/>
    </location>
</feature>
<feature type="transmembrane region" description="Helical" evidence="7">
    <location>
        <begin position="319"/>
        <end position="342"/>
    </location>
</feature>
<name>A0A5J6WWR7_9GAMM</name>
<evidence type="ECO:0000256" key="5">
    <source>
        <dbReference type="ARBA" id="ARBA00022989"/>
    </source>
</evidence>
<dbReference type="Proteomes" id="UP000594034">
    <property type="component" value="Chromosome"/>
</dbReference>
<evidence type="ECO:0000256" key="2">
    <source>
        <dbReference type="ARBA" id="ARBA00006386"/>
    </source>
</evidence>
<evidence type="ECO:0000313" key="9">
    <source>
        <dbReference type="Proteomes" id="UP000594034"/>
    </source>
</evidence>
<gene>
    <name evidence="8" type="ORF">FE240_06120</name>
</gene>
<evidence type="ECO:0000256" key="1">
    <source>
        <dbReference type="ARBA" id="ARBA00004651"/>
    </source>
</evidence>
<dbReference type="RefSeq" id="WP_193003794.1">
    <property type="nucleotide sequence ID" value="NZ_CP040449.1"/>
</dbReference>
<feature type="transmembrane region" description="Helical" evidence="7">
    <location>
        <begin position="174"/>
        <end position="195"/>
    </location>
</feature>
<keyword evidence="5 7" id="KW-1133">Transmembrane helix</keyword>
<dbReference type="AlphaFoldDB" id="A0A5J6WWR7"/>
<feature type="transmembrane region" description="Helical" evidence="7">
    <location>
        <begin position="286"/>
        <end position="307"/>
    </location>
</feature>
<feature type="transmembrane region" description="Helical" evidence="7">
    <location>
        <begin position="227"/>
        <end position="249"/>
    </location>
</feature>
<evidence type="ECO:0000256" key="6">
    <source>
        <dbReference type="ARBA" id="ARBA00023136"/>
    </source>
</evidence>
<feature type="transmembrane region" description="Helical" evidence="7">
    <location>
        <begin position="80"/>
        <end position="100"/>
    </location>
</feature>
<comment type="similarity">
    <text evidence="2">Belongs to the UPF0718 family.</text>
</comment>
<keyword evidence="9" id="KW-1185">Reference proteome</keyword>
<feature type="transmembrane region" description="Helical" evidence="7">
    <location>
        <begin position="15"/>
        <end position="32"/>
    </location>
</feature>
<proteinExistence type="inferred from homology"/>
<keyword evidence="4 7" id="KW-0812">Transmembrane</keyword>
<dbReference type="GO" id="GO:0005886">
    <property type="term" value="C:plasma membrane"/>
    <property type="evidence" value="ECO:0007669"/>
    <property type="project" value="UniProtKB-SubCell"/>
</dbReference>
<organism evidence="8 9">
    <name type="scientific">Aeromonas simiae</name>
    <dbReference type="NCBI Taxonomy" id="218936"/>
    <lineage>
        <taxon>Bacteria</taxon>
        <taxon>Pseudomonadati</taxon>
        <taxon>Pseudomonadota</taxon>
        <taxon>Gammaproteobacteria</taxon>
        <taxon>Aeromonadales</taxon>
        <taxon>Aeromonadaceae</taxon>
        <taxon>Aeromonas</taxon>
    </lineage>
</organism>
<reference evidence="8 9" key="1">
    <citation type="submission" date="2019-05" db="EMBL/GenBank/DDBJ databases">
        <title>OXA-830, a novel chromosomally encoded expanded-spectrum class D beta-lactamase in Aeromonas simiae.</title>
        <authorList>
            <person name="Zhou W."/>
            <person name="Chen Q."/>
        </authorList>
    </citation>
    <scope>NUCLEOTIDE SEQUENCE [LARGE SCALE GENOMIC DNA]</scope>
    <source>
        <strain evidence="8 9">A6</strain>
    </source>
</reference>
<dbReference type="Pfam" id="PF03773">
    <property type="entry name" value="ArsP_1"/>
    <property type="match status" value="1"/>
</dbReference>
<dbReference type="EMBL" id="CP040449">
    <property type="protein sequence ID" value="QFI54308.1"/>
    <property type="molecule type" value="Genomic_DNA"/>
</dbReference>
<accession>A0A5J6WWR7</accession>
<keyword evidence="6 7" id="KW-0472">Membrane</keyword>
<evidence type="ECO:0000256" key="4">
    <source>
        <dbReference type="ARBA" id="ARBA00022692"/>
    </source>
</evidence>